<dbReference type="GO" id="GO:0003677">
    <property type="term" value="F:DNA binding"/>
    <property type="evidence" value="ECO:0007669"/>
    <property type="project" value="InterPro"/>
</dbReference>
<dbReference type="GO" id="GO:0000981">
    <property type="term" value="F:DNA-binding transcription factor activity, RNA polymerase II-specific"/>
    <property type="evidence" value="ECO:0007669"/>
    <property type="project" value="TreeGrafter"/>
</dbReference>
<protein>
    <recommendedName>
        <fullName evidence="2">SAND domain-containing protein</fullName>
    </recommendedName>
</protein>
<dbReference type="SUPFAM" id="SSF63763">
    <property type="entry name" value="SAND domain-like"/>
    <property type="match status" value="1"/>
</dbReference>
<feature type="compositionally biased region" description="Basic and acidic residues" evidence="1">
    <location>
        <begin position="58"/>
        <end position="69"/>
    </location>
</feature>
<name>A0AA88T9S2_TACVA</name>
<reference evidence="3" key="1">
    <citation type="submission" date="2023-08" db="EMBL/GenBank/DDBJ databases">
        <title>Pelteobagrus vachellii genome.</title>
        <authorList>
            <person name="Liu H."/>
        </authorList>
    </citation>
    <scope>NUCLEOTIDE SEQUENCE</scope>
    <source>
        <strain evidence="3">PRFRI_2022a</strain>
        <tissue evidence="3">Muscle</tissue>
    </source>
</reference>
<feature type="region of interest" description="Disordered" evidence="1">
    <location>
        <begin position="50"/>
        <end position="110"/>
    </location>
</feature>
<comment type="caution">
    <text evidence="3">The sequence shown here is derived from an EMBL/GenBank/DDBJ whole genome shotgun (WGS) entry which is preliminary data.</text>
</comment>
<dbReference type="Proteomes" id="UP001187315">
    <property type="component" value="Unassembled WGS sequence"/>
</dbReference>
<dbReference type="PANTHER" id="PTHR46386:SF1">
    <property type="entry name" value="NUCLEAR BODY PROTEIN SP140-LIKE PROTEIN"/>
    <property type="match status" value="1"/>
</dbReference>
<dbReference type="PROSITE" id="PS50864">
    <property type="entry name" value="SAND"/>
    <property type="match status" value="1"/>
</dbReference>
<dbReference type="InterPro" id="IPR000770">
    <property type="entry name" value="SAND_dom"/>
</dbReference>
<accession>A0AA88T9S2</accession>
<evidence type="ECO:0000313" key="3">
    <source>
        <dbReference type="EMBL" id="KAK2864780.1"/>
    </source>
</evidence>
<dbReference type="EMBL" id="JAVHJS010000003">
    <property type="protein sequence ID" value="KAK2864780.1"/>
    <property type="molecule type" value="Genomic_DNA"/>
</dbReference>
<dbReference type="AlphaFoldDB" id="A0AA88T9S2"/>
<dbReference type="Pfam" id="PF01342">
    <property type="entry name" value="SAND"/>
    <property type="match status" value="1"/>
</dbReference>
<organism evidence="3 4">
    <name type="scientific">Tachysurus vachellii</name>
    <name type="common">Darkbarbel catfish</name>
    <name type="synonym">Pelteobagrus vachellii</name>
    <dbReference type="NCBI Taxonomy" id="175792"/>
    <lineage>
        <taxon>Eukaryota</taxon>
        <taxon>Metazoa</taxon>
        <taxon>Chordata</taxon>
        <taxon>Craniata</taxon>
        <taxon>Vertebrata</taxon>
        <taxon>Euteleostomi</taxon>
        <taxon>Actinopterygii</taxon>
        <taxon>Neopterygii</taxon>
        <taxon>Teleostei</taxon>
        <taxon>Ostariophysi</taxon>
        <taxon>Siluriformes</taxon>
        <taxon>Bagridae</taxon>
        <taxon>Tachysurus</taxon>
    </lineage>
</organism>
<feature type="domain" description="SAND" evidence="2">
    <location>
        <begin position="69"/>
        <end position="150"/>
    </location>
</feature>
<dbReference type="PANTHER" id="PTHR46386">
    <property type="entry name" value="NUCLEAR BODY PROTEIN SP140"/>
    <property type="match status" value="1"/>
</dbReference>
<dbReference type="InterPro" id="IPR043563">
    <property type="entry name" value="Sp110/Sp140/Sp140L-like"/>
</dbReference>
<dbReference type="Gene3D" id="3.10.390.10">
    <property type="entry name" value="SAND domain-like"/>
    <property type="match status" value="1"/>
</dbReference>
<dbReference type="GO" id="GO:0005634">
    <property type="term" value="C:nucleus"/>
    <property type="evidence" value="ECO:0007669"/>
    <property type="project" value="TreeGrafter"/>
</dbReference>
<proteinExistence type="predicted"/>
<evidence type="ECO:0000313" key="4">
    <source>
        <dbReference type="Proteomes" id="UP001187315"/>
    </source>
</evidence>
<gene>
    <name evidence="3" type="ORF">Q7C36_003934</name>
</gene>
<sequence>MNISQFNLIPLEQLITFFRRKKTEISSQLDDPQLFFDHLKDHESFLLSQNLPWPEKPTGNEEKQVEQKKCGTKRKKSVDETEEEDAGPFSVSSSSQKKLLSGSHSKSIHTEEGWITPEEFVKQELTLTDRHWKKDILCHGKTLDYLVKVT</sequence>
<evidence type="ECO:0000259" key="2">
    <source>
        <dbReference type="PROSITE" id="PS50864"/>
    </source>
</evidence>
<evidence type="ECO:0000256" key="1">
    <source>
        <dbReference type="SAM" id="MobiDB-lite"/>
    </source>
</evidence>
<keyword evidence="4" id="KW-1185">Reference proteome</keyword>
<dbReference type="InterPro" id="IPR010919">
    <property type="entry name" value="SAND-like_dom_sf"/>
</dbReference>
<feature type="compositionally biased region" description="Low complexity" evidence="1">
    <location>
        <begin position="90"/>
        <end position="105"/>
    </location>
</feature>